<dbReference type="OrthoDB" id="3454495at2759"/>
<name>A0A9X0AQ55_9HELO</name>
<accession>A0A9X0AQ55</accession>
<protein>
    <submittedName>
        <fullName evidence="1">Uncharacterized protein</fullName>
    </submittedName>
</protein>
<dbReference type="Proteomes" id="UP001152300">
    <property type="component" value="Unassembled WGS sequence"/>
</dbReference>
<dbReference type="AlphaFoldDB" id="A0A9X0AQ55"/>
<reference evidence="1" key="1">
    <citation type="submission" date="2022-11" db="EMBL/GenBank/DDBJ databases">
        <title>Genome Resource of Sclerotinia nivalis Strain SnTB1, a Plant Pathogen Isolated from American Ginseng.</title>
        <authorList>
            <person name="Fan S."/>
        </authorList>
    </citation>
    <scope>NUCLEOTIDE SEQUENCE</scope>
    <source>
        <strain evidence="1">SnTB1</strain>
    </source>
</reference>
<evidence type="ECO:0000313" key="2">
    <source>
        <dbReference type="Proteomes" id="UP001152300"/>
    </source>
</evidence>
<sequence>MLLLAMFVCDSESCDVLLLSKFFRQATRCSNMPSAFFNALQPLEQVQSWNPMNYDKVGFEAIHPNSPEYTLNGSRRNANLIPTHLVFPCNAPMPSREEFLQMTEVVVRFRDQGNRTLAAATTGRWSETLGVLIFRHDLDISMYHNGLNWRYYRDVVPTSIIGLYRWSRKGATEPISNRW</sequence>
<comment type="caution">
    <text evidence="1">The sequence shown here is derived from an EMBL/GenBank/DDBJ whole genome shotgun (WGS) entry which is preliminary data.</text>
</comment>
<keyword evidence="2" id="KW-1185">Reference proteome</keyword>
<proteinExistence type="predicted"/>
<evidence type="ECO:0000313" key="1">
    <source>
        <dbReference type="EMBL" id="KAJ8066869.1"/>
    </source>
</evidence>
<organism evidence="1 2">
    <name type="scientific">Sclerotinia nivalis</name>
    <dbReference type="NCBI Taxonomy" id="352851"/>
    <lineage>
        <taxon>Eukaryota</taxon>
        <taxon>Fungi</taxon>
        <taxon>Dikarya</taxon>
        <taxon>Ascomycota</taxon>
        <taxon>Pezizomycotina</taxon>
        <taxon>Leotiomycetes</taxon>
        <taxon>Helotiales</taxon>
        <taxon>Sclerotiniaceae</taxon>
        <taxon>Sclerotinia</taxon>
    </lineage>
</organism>
<gene>
    <name evidence="1" type="ORF">OCU04_004253</name>
</gene>
<dbReference type="EMBL" id="JAPEIS010000004">
    <property type="protein sequence ID" value="KAJ8066869.1"/>
    <property type="molecule type" value="Genomic_DNA"/>
</dbReference>